<evidence type="ECO:0000313" key="2">
    <source>
        <dbReference type="Proteomes" id="UP000230002"/>
    </source>
</evidence>
<protein>
    <recommendedName>
        <fullName evidence="3">BTB domain-containing protein</fullName>
    </recommendedName>
</protein>
<dbReference type="AlphaFoldDB" id="A0A2G8S3R4"/>
<dbReference type="EMBL" id="AYKW01000024">
    <property type="protein sequence ID" value="PIL28401.1"/>
    <property type="molecule type" value="Genomic_DNA"/>
</dbReference>
<proteinExistence type="predicted"/>
<keyword evidence="2" id="KW-1185">Reference proteome</keyword>
<dbReference type="InterPro" id="IPR011333">
    <property type="entry name" value="SKP1/BTB/POZ_sf"/>
</dbReference>
<sequence length="354" mass="39020">MSQSKRENQEIEADTKVWYEDGNIVLIAGSTAFKLYKGLLASVSPVLKDMFSLARPDNDLGIPGTETFDGCPTVRTTDSPRDLRCFLYTITTSFVELLDRNTLVPFARLAATVRIAHKYQAEQVLHAAGSRLRAFFTPDVIAELHAQTATHVPQDNVWESFWDRKQRECGVLVPMTGATGVEAVSIARLLGYDDMLPLALLLCCACAEPLELRNGVRRADGAVVRLSDGDYLGCVQAAPALARTLHMLGAAVMHKCAQATPPGGTVTHSVCKKVLVVMGNEYQKEPVSGPLLDGFVWFQWRRSLPKAYAEYAQAVCDKCFLRMVQTFRETFSDMTLYVEKESSYIQIVVGGGAK</sequence>
<dbReference type="Proteomes" id="UP000230002">
    <property type="component" value="Unassembled WGS sequence"/>
</dbReference>
<accession>A0A2G8S3R4</accession>
<evidence type="ECO:0000313" key="1">
    <source>
        <dbReference type="EMBL" id="PIL28401.1"/>
    </source>
</evidence>
<evidence type="ECO:0008006" key="3">
    <source>
        <dbReference type="Google" id="ProtNLM"/>
    </source>
</evidence>
<comment type="caution">
    <text evidence="1">The sequence shown here is derived from an EMBL/GenBank/DDBJ whole genome shotgun (WGS) entry which is preliminary data.</text>
</comment>
<gene>
    <name evidence="1" type="ORF">GSI_09552</name>
</gene>
<reference evidence="1 2" key="1">
    <citation type="journal article" date="2015" name="Sci. Rep.">
        <title>Chromosome-level genome map provides insights into diverse defense mechanisms in the medicinal fungus Ganoderma sinense.</title>
        <authorList>
            <person name="Zhu Y."/>
            <person name="Xu J."/>
            <person name="Sun C."/>
            <person name="Zhou S."/>
            <person name="Xu H."/>
            <person name="Nelson D.R."/>
            <person name="Qian J."/>
            <person name="Song J."/>
            <person name="Luo H."/>
            <person name="Xiang L."/>
            <person name="Li Y."/>
            <person name="Xu Z."/>
            <person name="Ji A."/>
            <person name="Wang L."/>
            <person name="Lu S."/>
            <person name="Hayward A."/>
            <person name="Sun W."/>
            <person name="Li X."/>
            <person name="Schwartz D.C."/>
            <person name="Wang Y."/>
            <person name="Chen S."/>
        </authorList>
    </citation>
    <scope>NUCLEOTIDE SEQUENCE [LARGE SCALE GENOMIC DNA]</scope>
    <source>
        <strain evidence="1 2">ZZ0214-1</strain>
    </source>
</reference>
<organism evidence="1 2">
    <name type="scientific">Ganoderma sinense ZZ0214-1</name>
    <dbReference type="NCBI Taxonomy" id="1077348"/>
    <lineage>
        <taxon>Eukaryota</taxon>
        <taxon>Fungi</taxon>
        <taxon>Dikarya</taxon>
        <taxon>Basidiomycota</taxon>
        <taxon>Agaricomycotina</taxon>
        <taxon>Agaricomycetes</taxon>
        <taxon>Polyporales</taxon>
        <taxon>Polyporaceae</taxon>
        <taxon>Ganoderma</taxon>
    </lineage>
</organism>
<name>A0A2G8S3R4_9APHY</name>
<dbReference type="Gene3D" id="3.30.710.10">
    <property type="entry name" value="Potassium Channel Kv1.1, Chain A"/>
    <property type="match status" value="1"/>
</dbReference>
<dbReference type="OrthoDB" id="3027208at2759"/>